<dbReference type="OrthoDB" id="2356035at2759"/>
<evidence type="ECO:0000313" key="1">
    <source>
        <dbReference type="EMBL" id="CAG8711516.1"/>
    </source>
</evidence>
<dbReference type="AlphaFoldDB" id="A0A9N9N869"/>
<protein>
    <submittedName>
        <fullName evidence="1">10561_t:CDS:1</fullName>
    </submittedName>
</protein>
<dbReference type="Pfam" id="PF03140">
    <property type="entry name" value="DUF247"/>
    <property type="match status" value="1"/>
</dbReference>
<organism evidence="1 2">
    <name type="scientific">Racocetra fulgida</name>
    <dbReference type="NCBI Taxonomy" id="60492"/>
    <lineage>
        <taxon>Eukaryota</taxon>
        <taxon>Fungi</taxon>
        <taxon>Fungi incertae sedis</taxon>
        <taxon>Mucoromycota</taxon>
        <taxon>Glomeromycotina</taxon>
        <taxon>Glomeromycetes</taxon>
        <taxon>Diversisporales</taxon>
        <taxon>Gigasporaceae</taxon>
        <taxon>Racocetra</taxon>
    </lineage>
</organism>
<comment type="caution">
    <text evidence="1">The sequence shown here is derived from an EMBL/GenBank/DDBJ whole genome shotgun (WGS) entry which is preliminary data.</text>
</comment>
<dbReference type="Proteomes" id="UP000789396">
    <property type="component" value="Unassembled WGS sequence"/>
</dbReference>
<dbReference type="InterPro" id="IPR004158">
    <property type="entry name" value="DUF247_pln"/>
</dbReference>
<feature type="non-terminal residue" evidence="1">
    <location>
        <position position="290"/>
    </location>
</feature>
<sequence>MSEMFEDYIIQSIDSNENTNNDDDMNRLEAQIIEHLSSDISKLAKLFAAFSTEILHSDIYGMIDLRPYKLAGINTSVLNAGIFSRAGNQVKLSQIIRHLRFLNDTNFIEEYNKRIDRVTNKNNIYNVMINSIASNLTPFGDYPTTYDRTWLDENISFVQLIYRNLGGNDKVKQRTFDRIDPAIIPSLTEMHRNIIKFIPLGDRVLEFRFEKGKVRITKLFIHPHWIETLWNIVLLEMRSKCKPIVGTLTCFYAGIIKSKEDFNLAHELGIIYSGPMNFARFHEIISKLSE</sequence>
<evidence type="ECO:0000313" key="2">
    <source>
        <dbReference type="Proteomes" id="UP000789396"/>
    </source>
</evidence>
<dbReference type="EMBL" id="CAJVPZ010022414">
    <property type="protein sequence ID" value="CAG8711516.1"/>
    <property type="molecule type" value="Genomic_DNA"/>
</dbReference>
<reference evidence="1" key="1">
    <citation type="submission" date="2021-06" db="EMBL/GenBank/DDBJ databases">
        <authorList>
            <person name="Kallberg Y."/>
            <person name="Tangrot J."/>
            <person name="Rosling A."/>
        </authorList>
    </citation>
    <scope>NUCLEOTIDE SEQUENCE</scope>
    <source>
        <strain evidence="1">IN212</strain>
    </source>
</reference>
<proteinExistence type="predicted"/>
<name>A0A9N9N869_9GLOM</name>
<keyword evidence="2" id="KW-1185">Reference proteome</keyword>
<accession>A0A9N9N869</accession>
<gene>
    <name evidence="1" type="ORF">RFULGI_LOCUS10877</name>
</gene>